<evidence type="ECO:0000313" key="1">
    <source>
        <dbReference type="EMBL" id="KAK7008442.1"/>
    </source>
</evidence>
<reference evidence="1 2" key="1">
    <citation type="journal article" date="2024" name="J Genomics">
        <title>Draft genome sequencing and assembly of Favolaschia claudopus CIRM-BRFM 2984 isolated from oak limbs.</title>
        <authorList>
            <person name="Navarro D."/>
            <person name="Drula E."/>
            <person name="Chaduli D."/>
            <person name="Cazenave R."/>
            <person name="Ahrendt S."/>
            <person name="Wang J."/>
            <person name="Lipzen A."/>
            <person name="Daum C."/>
            <person name="Barry K."/>
            <person name="Grigoriev I.V."/>
            <person name="Favel A."/>
            <person name="Rosso M.N."/>
            <person name="Martin F."/>
        </authorList>
    </citation>
    <scope>NUCLEOTIDE SEQUENCE [LARGE SCALE GENOMIC DNA]</scope>
    <source>
        <strain evidence="1 2">CIRM-BRFM 2984</strain>
    </source>
</reference>
<keyword evidence="2" id="KW-1185">Reference proteome</keyword>
<proteinExistence type="predicted"/>
<gene>
    <name evidence="1" type="ORF">R3P38DRAFT_2791335</name>
</gene>
<name>A0AAW0AGQ0_9AGAR</name>
<protein>
    <submittedName>
        <fullName evidence="1">Uncharacterized protein</fullName>
    </submittedName>
</protein>
<accession>A0AAW0AGQ0</accession>
<comment type="caution">
    <text evidence="1">The sequence shown here is derived from an EMBL/GenBank/DDBJ whole genome shotgun (WGS) entry which is preliminary data.</text>
</comment>
<dbReference type="EMBL" id="JAWWNJ010000067">
    <property type="protein sequence ID" value="KAK7008442.1"/>
    <property type="molecule type" value="Genomic_DNA"/>
</dbReference>
<organism evidence="1 2">
    <name type="scientific">Favolaschia claudopus</name>
    <dbReference type="NCBI Taxonomy" id="2862362"/>
    <lineage>
        <taxon>Eukaryota</taxon>
        <taxon>Fungi</taxon>
        <taxon>Dikarya</taxon>
        <taxon>Basidiomycota</taxon>
        <taxon>Agaricomycotina</taxon>
        <taxon>Agaricomycetes</taxon>
        <taxon>Agaricomycetidae</taxon>
        <taxon>Agaricales</taxon>
        <taxon>Marasmiineae</taxon>
        <taxon>Mycenaceae</taxon>
        <taxon>Favolaschia</taxon>
    </lineage>
</organism>
<sequence length="156" mass="18071">MRPMRAVRLQQCNSLNRWVGSIDFPAFAAFNPETLLHDDQALCQMWISRSMDRTGIPFHQLCFRISHPRAGETRILSLGQFTGEFADTNAPLWLRRLTPERHYRFPLSRERAAQLIGGLTDIRVKDLWTRNVSPDMIFWAMKTAAGTPTYTELLYT</sequence>
<dbReference type="Proteomes" id="UP001362999">
    <property type="component" value="Unassembled WGS sequence"/>
</dbReference>
<dbReference type="AlphaFoldDB" id="A0AAW0AGQ0"/>
<evidence type="ECO:0000313" key="2">
    <source>
        <dbReference type="Proteomes" id="UP001362999"/>
    </source>
</evidence>